<proteinExistence type="predicted"/>
<dbReference type="EMBL" id="PECH01000007">
    <property type="protein sequence ID" value="TDZ82019.1"/>
    <property type="molecule type" value="Genomic_DNA"/>
</dbReference>
<dbReference type="GO" id="GO:0003677">
    <property type="term" value="F:DNA binding"/>
    <property type="evidence" value="ECO:0007669"/>
    <property type="project" value="UniProtKB-KW"/>
</dbReference>
<dbReference type="Gene3D" id="1.10.150.130">
    <property type="match status" value="1"/>
</dbReference>
<dbReference type="AlphaFoldDB" id="A0A4R8S2C7"/>
<comment type="caution">
    <text evidence="2">The sequence shown here is derived from an EMBL/GenBank/DDBJ whole genome shotgun (WGS) entry which is preliminary data.</text>
</comment>
<accession>A0A4R8S2C7</accession>
<dbReference type="RefSeq" id="WP_237161244.1">
    <property type="nucleotide sequence ID" value="NZ_PECH01000007.1"/>
</dbReference>
<keyword evidence="1" id="KW-0238">DNA-binding</keyword>
<name>A0A4R8S2C7_9MYCO</name>
<evidence type="ECO:0000256" key="1">
    <source>
        <dbReference type="ARBA" id="ARBA00023125"/>
    </source>
</evidence>
<reference evidence="2 3" key="1">
    <citation type="journal article" date="2019" name="Sci. Rep.">
        <title>Extended insight into the Mycobacterium chelonae-abscessus complex through whole genome sequencing of Mycobacterium salmoniphilum outbreak and Mycobacterium salmoniphilum-like strains.</title>
        <authorList>
            <person name="Behra P.R.K."/>
            <person name="Das S."/>
            <person name="Pettersson B.M.F."/>
            <person name="Shirreff L."/>
            <person name="DuCote T."/>
            <person name="Jacobsson K.G."/>
            <person name="Ennis D.G."/>
            <person name="Kirsebom L.A."/>
        </authorList>
    </citation>
    <scope>NUCLEOTIDE SEQUENCE [LARGE SCALE GENOMIC DNA]</scope>
    <source>
        <strain evidence="2 3">DE 4585</strain>
    </source>
</reference>
<protein>
    <recommendedName>
        <fullName evidence="4">Core-binding (CB) domain-containing protein</fullName>
    </recommendedName>
</protein>
<organism evidence="2 3">
    <name type="scientific">Mycobacteroides salmoniphilum</name>
    <dbReference type="NCBI Taxonomy" id="404941"/>
    <lineage>
        <taxon>Bacteria</taxon>
        <taxon>Bacillati</taxon>
        <taxon>Actinomycetota</taxon>
        <taxon>Actinomycetes</taxon>
        <taxon>Mycobacteriales</taxon>
        <taxon>Mycobacteriaceae</taxon>
        <taxon>Mycobacteroides</taxon>
    </lineage>
</organism>
<sequence>MFAFLTWGATTYLRLHTGKRVEREAAGKSAEDARRNLTTRIAAELATGNGTGSVNGRTTLDELFEVWVTDKVEQGALRPQSEAQYRRVWRGHGSEQVGTLSITELVTSAADAHLKTLPVRQSALLRTMLVGMFSMAVRFDVVRVNPIREAQAAPRVCAHRPGR</sequence>
<gene>
    <name evidence="2" type="ORF">DE4585_02547</name>
</gene>
<evidence type="ECO:0000313" key="2">
    <source>
        <dbReference type="EMBL" id="TDZ82019.1"/>
    </source>
</evidence>
<dbReference type="Proteomes" id="UP000295117">
    <property type="component" value="Unassembled WGS sequence"/>
</dbReference>
<evidence type="ECO:0000313" key="3">
    <source>
        <dbReference type="Proteomes" id="UP000295117"/>
    </source>
</evidence>
<dbReference type="InterPro" id="IPR010998">
    <property type="entry name" value="Integrase_recombinase_N"/>
</dbReference>
<evidence type="ECO:0008006" key="4">
    <source>
        <dbReference type="Google" id="ProtNLM"/>
    </source>
</evidence>